<evidence type="ECO:0000259" key="1">
    <source>
        <dbReference type="PROSITE" id="PS51186"/>
    </source>
</evidence>
<organism evidence="2 3">
    <name type="scientific">Peptoniphilus stercorisuis</name>
    <dbReference type="NCBI Taxonomy" id="1436965"/>
    <lineage>
        <taxon>Bacteria</taxon>
        <taxon>Bacillati</taxon>
        <taxon>Bacillota</taxon>
        <taxon>Tissierellia</taxon>
        <taxon>Tissierellales</taxon>
        <taxon>Peptoniphilaceae</taxon>
        <taxon>Peptoniphilus</taxon>
    </lineage>
</organism>
<dbReference type="SUPFAM" id="SSF55729">
    <property type="entry name" value="Acyl-CoA N-acyltransferases (Nat)"/>
    <property type="match status" value="1"/>
</dbReference>
<dbReference type="Pfam" id="PF13673">
    <property type="entry name" value="Acetyltransf_10"/>
    <property type="match status" value="1"/>
</dbReference>
<evidence type="ECO:0000313" key="3">
    <source>
        <dbReference type="Proteomes" id="UP001519306"/>
    </source>
</evidence>
<dbReference type="RefSeq" id="WP_210062143.1">
    <property type="nucleotide sequence ID" value="NZ_JAGGLJ010000023.1"/>
</dbReference>
<dbReference type="CDD" id="cd04301">
    <property type="entry name" value="NAT_SF"/>
    <property type="match status" value="1"/>
</dbReference>
<dbReference type="InterPro" id="IPR000182">
    <property type="entry name" value="GNAT_dom"/>
</dbReference>
<accession>A0ABS4KFI9</accession>
<comment type="caution">
    <text evidence="2">The sequence shown here is derived from an EMBL/GenBank/DDBJ whole genome shotgun (WGS) entry which is preliminary data.</text>
</comment>
<dbReference type="PANTHER" id="PTHR43451">
    <property type="entry name" value="ACETYLTRANSFERASE (GNAT) FAMILY PROTEIN"/>
    <property type="match status" value="1"/>
</dbReference>
<gene>
    <name evidence="2" type="ORF">J2Z71_001703</name>
</gene>
<dbReference type="InterPro" id="IPR052564">
    <property type="entry name" value="N-acetyltrans/Recomb-assoc"/>
</dbReference>
<sequence length="154" mass="17646">MKIIKFEDKYSNSLSQMISDTIFEINIKDYPLEDMKCLAESYSSENIVNISNSSNMYIAINNSEILGCGAVKKDKDNAVVLAIFVNKNHLNKNIGRKIMDIIENDEISKNSNKIIVPASITAAPFYERLGYKYKGNKKVLYNDDIYYMEKSQYL</sequence>
<name>A0ABS4KFI9_9FIRM</name>
<dbReference type="PANTHER" id="PTHR43451:SF1">
    <property type="entry name" value="ACETYLTRANSFERASE"/>
    <property type="match status" value="1"/>
</dbReference>
<feature type="domain" description="N-acetyltransferase" evidence="1">
    <location>
        <begin position="1"/>
        <end position="153"/>
    </location>
</feature>
<reference evidence="2 3" key="1">
    <citation type="submission" date="2021-03" db="EMBL/GenBank/DDBJ databases">
        <title>Genomic Encyclopedia of Type Strains, Phase IV (KMG-IV): sequencing the most valuable type-strain genomes for metagenomic binning, comparative biology and taxonomic classification.</title>
        <authorList>
            <person name="Goeker M."/>
        </authorList>
    </citation>
    <scope>NUCLEOTIDE SEQUENCE [LARGE SCALE GENOMIC DNA]</scope>
    <source>
        <strain evidence="2 3">DSM 27563</strain>
    </source>
</reference>
<evidence type="ECO:0000313" key="2">
    <source>
        <dbReference type="EMBL" id="MBP2026145.1"/>
    </source>
</evidence>
<protein>
    <submittedName>
        <fullName evidence="2">N-acetylglutamate synthase-like GNAT family acetyltransferase</fullName>
    </submittedName>
</protein>
<keyword evidence="3" id="KW-1185">Reference proteome</keyword>
<proteinExistence type="predicted"/>
<dbReference type="Proteomes" id="UP001519306">
    <property type="component" value="Unassembled WGS sequence"/>
</dbReference>
<dbReference type="PROSITE" id="PS51186">
    <property type="entry name" value="GNAT"/>
    <property type="match status" value="1"/>
</dbReference>
<dbReference type="InterPro" id="IPR016181">
    <property type="entry name" value="Acyl_CoA_acyltransferase"/>
</dbReference>
<dbReference type="Gene3D" id="3.40.630.30">
    <property type="match status" value="1"/>
</dbReference>
<dbReference type="EMBL" id="JAGGLJ010000023">
    <property type="protein sequence ID" value="MBP2026145.1"/>
    <property type="molecule type" value="Genomic_DNA"/>
</dbReference>